<gene>
    <name evidence="1" type="ORF">COV62_02450</name>
</gene>
<comment type="caution">
    <text evidence="1">The sequence shown here is derived from an EMBL/GenBank/DDBJ whole genome shotgun (WGS) entry which is preliminary data.</text>
</comment>
<evidence type="ECO:0000313" key="2">
    <source>
        <dbReference type="Proteomes" id="UP000231139"/>
    </source>
</evidence>
<dbReference type="AlphaFoldDB" id="A0A2H0MZD6"/>
<dbReference type="Pfam" id="PF13589">
    <property type="entry name" value="HATPase_c_3"/>
    <property type="match status" value="1"/>
</dbReference>
<evidence type="ECO:0000313" key="1">
    <source>
        <dbReference type="EMBL" id="PIR02027.1"/>
    </source>
</evidence>
<proteinExistence type="predicted"/>
<protein>
    <submittedName>
        <fullName evidence="1">DNA mismatch repair protein</fullName>
    </submittedName>
</protein>
<dbReference type="EMBL" id="PCWK01000057">
    <property type="protein sequence ID" value="PIR02027.1"/>
    <property type="molecule type" value="Genomic_DNA"/>
</dbReference>
<reference evidence="1 2" key="1">
    <citation type="submission" date="2017-09" db="EMBL/GenBank/DDBJ databases">
        <title>Depth-based differentiation of microbial function through sediment-hosted aquifers and enrichment of novel symbionts in the deep terrestrial subsurface.</title>
        <authorList>
            <person name="Probst A.J."/>
            <person name="Ladd B."/>
            <person name="Jarett J.K."/>
            <person name="Geller-Mcgrath D.E."/>
            <person name="Sieber C.M."/>
            <person name="Emerson J.B."/>
            <person name="Anantharaman K."/>
            <person name="Thomas B.C."/>
            <person name="Malmstrom R."/>
            <person name="Stieglmeier M."/>
            <person name="Klingl A."/>
            <person name="Woyke T."/>
            <person name="Ryan C.M."/>
            <person name="Banfield J.F."/>
        </authorList>
    </citation>
    <scope>NUCLEOTIDE SEQUENCE [LARGE SCALE GENOMIC DNA]</scope>
    <source>
        <strain evidence="1">CG11_big_fil_rev_8_21_14_0_20_35_11</strain>
    </source>
</reference>
<accession>A0A2H0MZD6</accession>
<name>A0A2H0MZD6_9BACT</name>
<sequence length="564" mass="64640">MSDKDKEQFSFEISLSVLNHLGRNLYRSFITVLGEAISNSWDADAKSVQIYIDKKKNNLVIKDDGIGMSKNDFKDKFLKIGYSKRKNGQTNSAKGRPYIGRKGIGKLALLSCADKITILSKTKGGSYVGGIIDNSGLDKAITDDLTPQQYLLGTLNLNNFSKYTKNHKQGTIIYFENIKDGIKNSLDYLKKTIALYFRFSLLDDSFNIFLDDEKITIQCLKELAEKTEFLWNINDHNDPYIKKMLNKAKERKSLNVDGTIKGFVASVGLPRDLKVITTDERIGVDLFVNGRLREKDILKNIPTARVVESYLYGQIHFNEMDDEVDRFTSNREGIVADDSKHKNFLDKFRKQVISIVLEDWDAWRRKHKKDGDKENQSISPKERKSEELYNVVSEEYTLPKDSKNKKNVDGWVNDLGDDAKYNFASYAECFISENLIRKYIEENKITISKEAEEESKKWKEREDDSKGKGNISIEIRKIKKDIGYLSMDDLAALVDKKDPNKEACLLRDAKEYKPIRDALAHTALLTDVAKNKLTTVYENIKGRVRTLLIGNKKYSKKVLGKKTR</sequence>
<dbReference type="Proteomes" id="UP000231139">
    <property type="component" value="Unassembled WGS sequence"/>
</dbReference>
<organism evidence="1 2">
    <name type="scientific">Candidatus Nealsonbacteria bacterium CG11_big_fil_rev_8_21_14_0_20_35_11</name>
    <dbReference type="NCBI Taxonomy" id="1974713"/>
    <lineage>
        <taxon>Bacteria</taxon>
        <taxon>Candidatus Nealsoniibacteriota</taxon>
    </lineage>
</organism>
<dbReference type="Gene3D" id="3.30.565.10">
    <property type="entry name" value="Histidine kinase-like ATPase, C-terminal domain"/>
    <property type="match status" value="1"/>
</dbReference>
<dbReference type="InterPro" id="IPR036890">
    <property type="entry name" value="HATPase_C_sf"/>
</dbReference>
<dbReference type="SUPFAM" id="SSF55874">
    <property type="entry name" value="ATPase domain of HSP90 chaperone/DNA topoisomerase II/histidine kinase"/>
    <property type="match status" value="1"/>
</dbReference>